<feature type="transmembrane region" description="Helical" evidence="2">
    <location>
        <begin position="79"/>
        <end position="101"/>
    </location>
</feature>
<dbReference type="EMBL" id="JABWDY010032133">
    <property type="protein sequence ID" value="KAF5184420.1"/>
    <property type="molecule type" value="Genomic_DNA"/>
</dbReference>
<organism evidence="3 4">
    <name type="scientific">Thalictrum thalictroides</name>
    <name type="common">Rue-anemone</name>
    <name type="synonym">Anemone thalictroides</name>
    <dbReference type="NCBI Taxonomy" id="46969"/>
    <lineage>
        <taxon>Eukaryota</taxon>
        <taxon>Viridiplantae</taxon>
        <taxon>Streptophyta</taxon>
        <taxon>Embryophyta</taxon>
        <taxon>Tracheophyta</taxon>
        <taxon>Spermatophyta</taxon>
        <taxon>Magnoliopsida</taxon>
        <taxon>Ranunculales</taxon>
        <taxon>Ranunculaceae</taxon>
        <taxon>Thalictroideae</taxon>
        <taxon>Thalictrum</taxon>
    </lineage>
</organism>
<dbReference type="GO" id="GO:0015297">
    <property type="term" value="F:antiporter activity"/>
    <property type="evidence" value="ECO:0007669"/>
    <property type="project" value="InterPro"/>
</dbReference>
<evidence type="ECO:0000256" key="2">
    <source>
        <dbReference type="SAM" id="Phobius"/>
    </source>
</evidence>
<keyword evidence="4" id="KW-1185">Reference proteome</keyword>
<dbReference type="OrthoDB" id="2126698at2759"/>
<evidence type="ECO:0000313" key="4">
    <source>
        <dbReference type="Proteomes" id="UP000554482"/>
    </source>
</evidence>
<feature type="transmembrane region" description="Helical" evidence="2">
    <location>
        <begin position="35"/>
        <end position="59"/>
    </location>
</feature>
<keyword evidence="2" id="KW-1133">Transmembrane helix</keyword>
<dbReference type="InterPro" id="IPR002528">
    <property type="entry name" value="MATE_fam"/>
</dbReference>
<comment type="similarity">
    <text evidence="1">Belongs to the multi antimicrobial extrusion (MATE) (TC 2.A.66.1) family.</text>
</comment>
<feature type="transmembrane region" description="Helical" evidence="2">
    <location>
        <begin position="138"/>
        <end position="159"/>
    </location>
</feature>
<dbReference type="GO" id="GO:0016020">
    <property type="term" value="C:membrane"/>
    <property type="evidence" value="ECO:0007669"/>
    <property type="project" value="InterPro"/>
</dbReference>
<dbReference type="AlphaFoldDB" id="A0A7J6VJY9"/>
<dbReference type="Proteomes" id="UP000554482">
    <property type="component" value="Unassembled WGS sequence"/>
</dbReference>
<sequence length="179" mass="19112">MTGNLKNAKIAVDALSVWVRVANELGAGNGKAAKFATTVSVITSIIIGLIFCVFIVVFHDKIALIFTSSTEVINAVDKLAILLAITVLLNSVQPVLSGVAVGSGWQAFVAYINIACYYIVGVPLGILMGWVFHFGVMGIWSGMIGGTAVQTLLLVYITIRCDWDKEAMKASSGMEKLNR</sequence>
<comment type="caution">
    <text evidence="3">The sequence shown here is derived from an EMBL/GenBank/DDBJ whole genome shotgun (WGS) entry which is preliminary data.</text>
</comment>
<protein>
    <submittedName>
        <fullName evidence="3">Detoxification-like protein</fullName>
    </submittedName>
</protein>
<reference evidence="3 4" key="1">
    <citation type="submission" date="2020-06" db="EMBL/GenBank/DDBJ databases">
        <title>Transcriptomic and genomic resources for Thalictrum thalictroides and T. hernandezii: Facilitating candidate gene discovery in an emerging model plant lineage.</title>
        <authorList>
            <person name="Arias T."/>
            <person name="Riano-Pachon D.M."/>
            <person name="Di Stilio V.S."/>
        </authorList>
    </citation>
    <scope>NUCLEOTIDE SEQUENCE [LARGE SCALE GENOMIC DNA]</scope>
    <source>
        <strain evidence="4">cv. WT478/WT964</strain>
        <tissue evidence="3">Leaves</tissue>
    </source>
</reference>
<evidence type="ECO:0000313" key="3">
    <source>
        <dbReference type="EMBL" id="KAF5184420.1"/>
    </source>
</evidence>
<dbReference type="Pfam" id="PF01554">
    <property type="entry name" value="MatE"/>
    <property type="match status" value="1"/>
</dbReference>
<dbReference type="PANTHER" id="PTHR11206">
    <property type="entry name" value="MULTIDRUG RESISTANCE PROTEIN"/>
    <property type="match status" value="1"/>
</dbReference>
<feature type="transmembrane region" description="Helical" evidence="2">
    <location>
        <begin position="108"/>
        <end position="132"/>
    </location>
</feature>
<evidence type="ECO:0000256" key="1">
    <source>
        <dbReference type="ARBA" id="ARBA00010199"/>
    </source>
</evidence>
<name>A0A7J6VJY9_THATH</name>
<dbReference type="GO" id="GO:0042910">
    <property type="term" value="F:xenobiotic transmembrane transporter activity"/>
    <property type="evidence" value="ECO:0007669"/>
    <property type="project" value="InterPro"/>
</dbReference>
<keyword evidence="2" id="KW-0812">Transmembrane</keyword>
<keyword evidence="2" id="KW-0472">Membrane</keyword>
<proteinExistence type="inferred from homology"/>
<gene>
    <name evidence="3" type="ORF">FRX31_025992</name>
</gene>
<accession>A0A7J6VJY9</accession>